<dbReference type="PROSITE" id="PS51257">
    <property type="entry name" value="PROKAR_LIPOPROTEIN"/>
    <property type="match status" value="1"/>
</dbReference>
<dbReference type="Proteomes" id="UP000597656">
    <property type="component" value="Unassembled WGS sequence"/>
</dbReference>
<gene>
    <name evidence="1" type="ORF">GCM10011609_09880</name>
</gene>
<protein>
    <submittedName>
        <fullName evidence="1">Uncharacterized protein</fullName>
    </submittedName>
</protein>
<comment type="caution">
    <text evidence="1">The sequence shown here is derived from an EMBL/GenBank/DDBJ whole genome shotgun (WGS) entry which is preliminary data.</text>
</comment>
<dbReference type="EMBL" id="BMNC01000001">
    <property type="protein sequence ID" value="GGM75976.1"/>
    <property type="molecule type" value="Genomic_DNA"/>
</dbReference>
<accession>A0ABQ2HE17</accession>
<organism evidence="1 2">
    <name type="scientific">Lentzea pudingi</name>
    <dbReference type="NCBI Taxonomy" id="1789439"/>
    <lineage>
        <taxon>Bacteria</taxon>
        <taxon>Bacillati</taxon>
        <taxon>Actinomycetota</taxon>
        <taxon>Actinomycetes</taxon>
        <taxon>Pseudonocardiales</taxon>
        <taxon>Pseudonocardiaceae</taxon>
        <taxon>Lentzea</taxon>
    </lineage>
</organism>
<keyword evidence="2" id="KW-1185">Reference proteome</keyword>
<evidence type="ECO:0000313" key="2">
    <source>
        <dbReference type="Proteomes" id="UP000597656"/>
    </source>
</evidence>
<proteinExistence type="predicted"/>
<reference evidence="2" key="1">
    <citation type="journal article" date="2019" name="Int. J. Syst. Evol. Microbiol.">
        <title>The Global Catalogue of Microorganisms (GCM) 10K type strain sequencing project: providing services to taxonomists for standard genome sequencing and annotation.</title>
        <authorList>
            <consortium name="The Broad Institute Genomics Platform"/>
            <consortium name="The Broad Institute Genome Sequencing Center for Infectious Disease"/>
            <person name="Wu L."/>
            <person name="Ma J."/>
        </authorList>
    </citation>
    <scope>NUCLEOTIDE SEQUENCE [LARGE SCALE GENOMIC DNA]</scope>
    <source>
        <strain evidence="2">CGMCC 4.7319</strain>
    </source>
</reference>
<name>A0ABQ2HE17_9PSEU</name>
<sequence length="39" mass="4150">MRLVLWLTLAGVFALSGDHALAAVLVMLLVGCATDRVRP</sequence>
<evidence type="ECO:0000313" key="1">
    <source>
        <dbReference type="EMBL" id="GGM75976.1"/>
    </source>
</evidence>